<comment type="cofactor">
    <cofactor evidence="12 13 14">
        <name>Zn(2+)</name>
        <dbReference type="ChEBI" id="CHEBI:29105"/>
    </cofactor>
    <text evidence="12 13 14">Binds 1 zinc ion per monomer.</text>
</comment>
<feature type="compositionally biased region" description="Basic and acidic residues" evidence="15">
    <location>
        <begin position="461"/>
        <end position="474"/>
    </location>
</feature>
<protein>
    <recommendedName>
        <fullName evidence="12 13">DNA primase</fullName>
        <ecNumber evidence="12">2.7.7.101</ecNumber>
    </recommendedName>
</protein>
<dbReference type="CDD" id="cd03364">
    <property type="entry name" value="TOPRIM_DnaG_primases"/>
    <property type="match status" value="1"/>
</dbReference>
<dbReference type="InterPro" id="IPR036977">
    <property type="entry name" value="DNA_primase_Znf_CHC2"/>
</dbReference>
<dbReference type="InterPro" id="IPR019475">
    <property type="entry name" value="DNA_primase_DnaB-bd"/>
</dbReference>
<dbReference type="SMART" id="SM00400">
    <property type="entry name" value="ZnF_CHCC"/>
    <property type="match status" value="1"/>
</dbReference>
<name>A0A1H9Z8U0_9BACT</name>
<comment type="domain">
    <text evidence="12">Contains an N-terminal zinc-binding domain, a central core domain that contains the primase activity, and a C-terminal DnaB-binding domain.</text>
</comment>
<evidence type="ECO:0000256" key="3">
    <source>
        <dbReference type="ARBA" id="ARBA00022679"/>
    </source>
</evidence>
<dbReference type="InterPro" id="IPR006295">
    <property type="entry name" value="DNA_primase_DnaG"/>
</dbReference>
<evidence type="ECO:0000256" key="14">
    <source>
        <dbReference type="PIRSR" id="PIRSR002811-1"/>
    </source>
</evidence>
<dbReference type="GO" id="GO:0008270">
    <property type="term" value="F:zinc ion binding"/>
    <property type="evidence" value="ECO:0007669"/>
    <property type="project" value="UniProtKB-UniRule"/>
</dbReference>
<evidence type="ECO:0000256" key="15">
    <source>
        <dbReference type="SAM" id="MobiDB-lite"/>
    </source>
</evidence>
<dbReference type="SMART" id="SM00493">
    <property type="entry name" value="TOPRIM"/>
    <property type="match status" value="1"/>
</dbReference>
<evidence type="ECO:0000256" key="2">
    <source>
        <dbReference type="ARBA" id="ARBA00022515"/>
    </source>
</evidence>
<dbReference type="InterPro" id="IPR002694">
    <property type="entry name" value="Znf_CHC2"/>
</dbReference>
<sequence>MKRLLIVDIIRLKRCSFQAISDIFVPMIDHATIDRIIDAAEISDVVGDFVTLRKRGVNMLGLCPFHNEKTPSFTVSPAKGIFKCFGCGKGGNSVNFIMEHENLTYPEALKWLAKKYNIEVQEEEETEEQKQLKDSRESLMIVSGFAQKYFTRYLWEENEGRTIGLGYFRERSFRDDILKKFEVGFAPDGKTPFTEAAQRQGYKLDFLEKTGLTIKRDDWLRDRFAGRVMFPIHNLAGRVIAFGGRILTNDKKTAKYLNSPESDIYHKSRVLYGIYQAKREMTRTDKCYLVEGYTDVMSLHQVGIENVVASSGTSLTPDQIRMVRRFTPNITIIYDGDAAGIKASLRGIDMVLEEGMNVKVLPLPDGEDPDSFAKKMGASGFQEYMEQNETDFIQFKTRLLLKSTENDPVAKARLISDVIRSVSVIPDSITRSVYIKECSRLLGVDEEVLYTEVRKQKHQQTEEFRKREFREQSRRQAAPPQPVQEEPVARPVRLLVEELEFLRFLLKYCTSDLYEEEDEETHETRTLSVGEFMIDELEADELVSENALFKKVFYEVRENLYKENFDPWKHFVYHPDASMSKFATDLLSEKYTESKRWTKAGAFTEKEEDILDVLIPRIVNEYKLRKIKMMMAEIEKAIDKAAADNDFDRVIEEQSIYMNLKRAEKELAKSLGSRTIN</sequence>
<dbReference type="Pfam" id="PF01807">
    <property type="entry name" value="Zn_ribbon_DnaG"/>
    <property type="match status" value="1"/>
</dbReference>
<dbReference type="InterPro" id="IPR006171">
    <property type="entry name" value="TOPRIM_dom"/>
</dbReference>
<dbReference type="SUPFAM" id="SSF57783">
    <property type="entry name" value="Zinc beta-ribbon"/>
    <property type="match status" value="1"/>
</dbReference>
<comment type="function">
    <text evidence="12 13">RNA polymerase that catalyzes the synthesis of short RNA molecules used as primers for DNA polymerase during DNA replication.</text>
</comment>
<dbReference type="InterPro" id="IPR013264">
    <property type="entry name" value="DNAG_N"/>
</dbReference>
<evidence type="ECO:0000256" key="11">
    <source>
        <dbReference type="ARBA" id="ARBA00023163"/>
    </source>
</evidence>
<feature type="region of interest" description="Disordered" evidence="15">
    <location>
        <begin position="461"/>
        <end position="485"/>
    </location>
</feature>
<evidence type="ECO:0000313" key="17">
    <source>
        <dbReference type="EMBL" id="SES77281.1"/>
    </source>
</evidence>
<comment type="subunit">
    <text evidence="12">Monomer. Interacts with DnaB.</text>
</comment>
<dbReference type="Pfam" id="PF13155">
    <property type="entry name" value="Toprim_2"/>
    <property type="match status" value="1"/>
</dbReference>
<keyword evidence="3 12" id="KW-0808">Transferase</keyword>
<dbReference type="GO" id="GO:0003677">
    <property type="term" value="F:DNA binding"/>
    <property type="evidence" value="ECO:0007669"/>
    <property type="project" value="UniProtKB-KW"/>
</dbReference>
<keyword evidence="6 12" id="KW-0479">Metal-binding</keyword>
<dbReference type="RefSeq" id="WP_245749005.1">
    <property type="nucleotide sequence ID" value="NZ_FOHT01000002.1"/>
</dbReference>
<dbReference type="Gene3D" id="3.90.980.10">
    <property type="entry name" value="DNA primase, catalytic core, N-terminal domain"/>
    <property type="match status" value="1"/>
</dbReference>
<dbReference type="NCBIfam" id="TIGR01391">
    <property type="entry name" value="dnaG"/>
    <property type="match status" value="1"/>
</dbReference>
<dbReference type="PROSITE" id="PS50880">
    <property type="entry name" value="TOPRIM"/>
    <property type="match status" value="1"/>
</dbReference>
<dbReference type="Proteomes" id="UP000181981">
    <property type="component" value="Unassembled WGS sequence"/>
</dbReference>
<dbReference type="EC" id="2.7.7.101" evidence="12"/>
<keyword evidence="4 12" id="KW-0548">Nucleotidyltransferase</keyword>
<feature type="zinc finger region" description="CHC2-type" evidence="12 14">
    <location>
        <begin position="63"/>
        <end position="87"/>
    </location>
</feature>
<dbReference type="GO" id="GO:0003899">
    <property type="term" value="F:DNA-directed RNA polymerase activity"/>
    <property type="evidence" value="ECO:0007669"/>
    <property type="project" value="UniProtKB-UniRule"/>
</dbReference>
<dbReference type="PIRSF" id="PIRSF002811">
    <property type="entry name" value="DnaG"/>
    <property type="match status" value="1"/>
</dbReference>
<dbReference type="PANTHER" id="PTHR30313:SF2">
    <property type="entry name" value="DNA PRIMASE"/>
    <property type="match status" value="1"/>
</dbReference>
<comment type="catalytic activity">
    <reaction evidence="12">
        <text>ssDNA + n NTP = ssDNA/pppN(pN)n-1 hybrid + (n-1) diphosphate.</text>
        <dbReference type="EC" id="2.7.7.101"/>
    </reaction>
</comment>
<keyword evidence="9" id="KW-0460">Magnesium</keyword>
<dbReference type="Pfam" id="PF10410">
    <property type="entry name" value="DnaB_bind"/>
    <property type="match status" value="1"/>
</dbReference>
<evidence type="ECO:0000256" key="8">
    <source>
        <dbReference type="ARBA" id="ARBA00022833"/>
    </source>
</evidence>
<dbReference type="HAMAP" id="MF_00974">
    <property type="entry name" value="DNA_primase_DnaG"/>
    <property type="match status" value="1"/>
</dbReference>
<feature type="domain" description="Toprim" evidence="16">
    <location>
        <begin position="285"/>
        <end position="366"/>
    </location>
</feature>
<keyword evidence="11 12" id="KW-0804">Transcription</keyword>
<evidence type="ECO:0000259" key="16">
    <source>
        <dbReference type="PROSITE" id="PS50880"/>
    </source>
</evidence>
<dbReference type="Gene3D" id="3.40.1360.10">
    <property type="match status" value="1"/>
</dbReference>
<dbReference type="EMBL" id="FOHT01000002">
    <property type="protein sequence ID" value="SES77281.1"/>
    <property type="molecule type" value="Genomic_DNA"/>
</dbReference>
<dbReference type="InterPro" id="IPR034151">
    <property type="entry name" value="TOPRIM_DnaG_bac"/>
</dbReference>
<dbReference type="SUPFAM" id="SSF56731">
    <property type="entry name" value="DNA primase core"/>
    <property type="match status" value="1"/>
</dbReference>
<dbReference type="InterPro" id="IPR030846">
    <property type="entry name" value="DnaG_bac"/>
</dbReference>
<evidence type="ECO:0000256" key="9">
    <source>
        <dbReference type="ARBA" id="ARBA00022842"/>
    </source>
</evidence>
<dbReference type="PANTHER" id="PTHR30313">
    <property type="entry name" value="DNA PRIMASE"/>
    <property type="match status" value="1"/>
</dbReference>
<dbReference type="GO" id="GO:0005737">
    <property type="term" value="C:cytoplasm"/>
    <property type="evidence" value="ECO:0007669"/>
    <property type="project" value="TreeGrafter"/>
</dbReference>
<keyword evidence="2 12" id="KW-0639">Primosome</keyword>
<evidence type="ECO:0000256" key="5">
    <source>
        <dbReference type="ARBA" id="ARBA00022705"/>
    </source>
</evidence>
<dbReference type="GO" id="GO:0006269">
    <property type="term" value="P:DNA replication, synthesis of primer"/>
    <property type="evidence" value="ECO:0007669"/>
    <property type="project" value="UniProtKB-UniRule"/>
</dbReference>
<comment type="similarity">
    <text evidence="12 13">Belongs to the DnaG primase family.</text>
</comment>
<dbReference type="FunFam" id="3.40.1360.10:FF:000002">
    <property type="entry name" value="DNA primase"/>
    <property type="match status" value="1"/>
</dbReference>
<dbReference type="InterPro" id="IPR050219">
    <property type="entry name" value="DnaG_primase"/>
</dbReference>
<keyword evidence="7 12" id="KW-0863">Zinc-finger</keyword>
<evidence type="ECO:0000313" key="18">
    <source>
        <dbReference type="Proteomes" id="UP000181981"/>
    </source>
</evidence>
<gene>
    <name evidence="12" type="primary">dnaG</name>
    <name evidence="17" type="ORF">SAMN05444285_10236</name>
</gene>
<keyword evidence="8 12" id="KW-0862">Zinc</keyword>
<dbReference type="FunFam" id="3.90.580.10:FF:000001">
    <property type="entry name" value="DNA primase"/>
    <property type="match status" value="1"/>
</dbReference>
<dbReference type="Gene3D" id="3.90.580.10">
    <property type="entry name" value="Zinc finger, CHC2-type domain"/>
    <property type="match status" value="1"/>
</dbReference>
<accession>A0A1H9Z8U0</accession>
<dbReference type="InterPro" id="IPR037068">
    <property type="entry name" value="DNA_primase_core_N_sf"/>
</dbReference>
<evidence type="ECO:0000256" key="6">
    <source>
        <dbReference type="ARBA" id="ARBA00022723"/>
    </source>
</evidence>
<evidence type="ECO:0000256" key="10">
    <source>
        <dbReference type="ARBA" id="ARBA00023125"/>
    </source>
</evidence>
<organism evidence="17 18">
    <name type="scientific">Draconibacterium orientale</name>
    <dbReference type="NCBI Taxonomy" id="1168034"/>
    <lineage>
        <taxon>Bacteria</taxon>
        <taxon>Pseudomonadati</taxon>
        <taxon>Bacteroidota</taxon>
        <taxon>Bacteroidia</taxon>
        <taxon>Marinilabiliales</taxon>
        <taxon>Prolixibacteraceae</taxon>
        <taxon>Draconibacterium</taxon>
    </lineage>
</organism>
<evidence type="ECO:0000256" key="7">
    <source>
        <dbReference type="ARBA" id="ARBA00022771"/>
    </source>
</evidence>
<reference evidence="17 18" key="1">
    <citation type="submission" date="2016-10" db="EMBL/GenBank/DDBJ databases">
        <authorList>
            <person name="de Groot N.N."/>
        </authorList>
    </citation>
    <scope>NUCLEOTIDE SEQUENCE [LARGE SCALE GENOMIC DNA]</scope>
    <source>
        <strain evidence="17 18">DSM 25947</strain>
    </source>
</reference>
<dbReference type="GO" id="GO:1990077">
    <property type="term" value="C:primosome complex"/>
    <property type="evidence" value="ECO:0007669"/>
    <property type="project" value="UniProtKB-KW"/>
</dbReference>
<evidence type="ECO:0000256" key="1">
    <source>
        <dbReference type="ARBA" id="ARBA00022478"/>
    </source>
</evidence>
<proteinExistence type="inferred from homology"/>
<feature type="compositionally biased region" description="Low complexity" evidence="15">
    <location>
        <begin position="475"/>
        <end position="485"/>
    </location>
</feature>
<dbReference type="AlphaFoldDB" id="A0A1H9Z8U0"/>
<dbReference type="GO" id="GO:0000428">
    <property type="term" value="C:DNA-directed RNA polymerase complex"/>
    <property type="evidence" value="ECO:0007669"/>
    <property type="project" value="UniProtKB-KW"/>
</dbReference>
<evidence type="ECO:0000256" key="12">
    <source>
        <dbReference type="HAMAP-Rule" id="MF_00974"/>
    </source>
</evidence>
<keyword evidence="5 12" id="KW-0235">DNA replication</keyword>
<evidence type="ECO:0000256" key="4">
    <source>
        <dbReference type="ARBA" id="ARBA00022695"/>
    </source>
</evidence>
<dbReference type="Pfam" id="PF08275">
    <property type="entry name" value="DNAG_N"/>
    <property type="match status" value="1"/>
</dbReference>
<keyword evidence="10 12" id="KW-0238">DNA-binding</keyword>
<evidence type="ECO:0000256" key="13">
    <source>
        <dbReference type="PIRNR" id="PIRNR002811"/>
    </source>
</evidence>
<keyword evidence="1 12" id="KW-0240">DNA-directed RNA polymerase</keyword>